<proteinExistence type="predicted"/>
<keyword evidence="1" id="KW-0732">Signal</keyword>
<sequence length="149" mass="16582">MVNIFRFLFCTSAAVAFALPETDIVNALLEDGLCEGDCSVKLLQIKGTVEEEEVCLEWKQCPDNSEYYLGKKCNDQQLVCTRYGKPQKRQCLKWVNCKNSCYCAQWAKLLEESAETADVERLGVAVPEVTADEIVEVETQTDKAASAVG</sequence>
<protein>
    <submittedName>
        <fullName evidence="2">Uncharacterized protein</fullName>
    </submittedName>
</protein>
<organism evidence="2 3">
    <name type="scientific">Durusdinium trenchii</name>
    <dbReference type="NCBI Taxonomy" id="1381693"/>
    <lineage>
        <taxon>Eukaryota</taxon>
        <taxon>Sar</taxon>
        <taxon>Alveolata</taxon>
        <taxon>Dinophyceae</taxon>
        <taxon>Suessiales</taxon>
        <taxon>Symbiodiniaceae</taxon>
        <taxon>Durusdinium</taxon>
    </lineage>
</organism>
<evidence type="ECO:0000313" key="3">
    <source>
        <dbReference type="Proteomes" id="UP001642464"/>
    </source>
</evidence>
<reference evidence="2 3" key="1">
    <citation type="submission" date="2024-02" db="EMBL/GenBank/DDBJ databases">
        <authorList>
            <person name="Chen Y."/>
            <person name="Shah S."/>
            <person name="Dougan E. K."/>
            <person name="Thang M."/>
            <person name="Chan C."/>
        </authorList>
    </citation>
    <scope>NUCLEOTIDE SEQUENCE [LARGE SCALE GENOMIC DNA]</scope>
</reference>
<evidence type="ECO:0000313" key="2">
    <source>
        <dbReference type="EMBL" id="CAK9017728.1"/>
    </source>
</evidence>
<dbReference type="EMBL" id="CAXAMM010008557">
    <property type="protein sequence ID" value="CAK9017728.1"/>
    <property type="molecule type" value="Genomic_DNA"/>
</dbReference>
<comment type="caution">
    <text evidence="2">The sequence shown here is derived from an EMBL/GenBank/DDBJ whole genome shotgun (WGS) entry which is preliminary data.</text>
</comment>
<feature type="signal peptide" evidence="1">
    <location>
        <begin position="1"/>
        <end position="18"/>
    </location>
</feature>
<dbReference type="Proteomes" id="UP001642464">
    <property type="component" value="Unassembled WGS sequence"/>
</dbReference>
<name>A0ABP0JTC6_9DINO</name>
<accession>A0ABP0JTC6</accession>
<evidence type="ECO:0000256" key="1">
    <source>
        <dbReference type="SAM" id="SignalP"/>
    </source>
</evidence>
<gene>
    <name evidence="2" type="ORF">SCF082_LOCUS13766</name>
</gene>
<feature type="chain" id="PRO_5045986872" evidence="1">
    <location>
        <begin position="19"/>
        <end position="149"/>
    </location>
</feature>
<keyword evidence="3" id="KW-1185">Reference proteome</keyword>